<evidence type="ECO:0000256" key="1">
    <source>
        <dbReference type="SAM" id="MobiDB-lite"/>
    </source>
</evidence>
<dbReference type="EMBL" id="JACHFZ010000003">
    <property type="protein sequence ID" value="MBB5292112.1"/>
    <property type="molecule type" value="Genomic_DNA"/>
</dbReference>
<feature type="compositionally biased region" description="Basic and acidic residues" evidence="1">
    <location>
        <begin position="408"/>
        <end position="417"/>
    </location>
</feature>
<dbReference type="Gene3D" id="3.30.300.20">
    <property type="match status" value="1"/>
</dbReference>
<dbReference type="InterPro" id="IPR003718">
    <property type="entry name" value="OsmC/Ohr_fam"/>
</dbReference>
<sequence length="417" mass="43523">MAAVDFEFANPAGRTLTGVLETGPGPVHAWAVFAHCFTCDKTSLAAVRVSRALAEAGVGVLRFDFTGLGDSEGVFGAGLSGDVQDIVCAARAMEATGRTPRLLVGHSFGGAAVLAAAGALDQVAAVAVIGTPFDAEHVLTHVGPGIEGLAPGRRVPVSIAGREFELGADFVEDIRSHNQQARIEGLKRALLVLHSPVDDIVSIENASGIFLTARHPKSFVSLDHADHLLTDKADADYAAGVIAAWASRYVGDADAQADAPPPPAQGLRVEETGGGKFQVQVTTASGSFFADEPVSVGGLGSGPTPYDLLSAGLGACTVMTCRLYAERKGWPLERVVVEVGHTAKTASEPDHFTRKLGFGGELDETQRTRLMEIADRCPVHRTLTESAVISTEGLPDGRPDGGAEDGPEDHLHRMEAL</sequence>
<name>A0A7W8I030_9CAUL</name>
<dbReference type="InterPro" id="IPR036102">
    <property type="entry name" value="OsmC/Ohrsf"/>
</dbReference>
<gene>
    <name evidence="3" type="ORF">HNQ67_001632</name>
</gene>
<protein>
    <submittedName>
        <fullName evidence="3">Putative redox protein</fullName>
    </submittedName>
</protein>
<organism evidence="3 4">
    <name type="scientific">Brevundimonas basaltis</name>
    <dbReference type="NCBI Taxonomy" id="472166"/>
    <lineage>
        <taxon>Bacteria</taxon>
        <taxon>Pseudomonadati</taxon>
        <taxon>Pseudomonadota</taxon>
        <taxon>Alphaproteobacteria</taxon>
        <taxon>Caulobacterales</taxon>
        <taxon>Caulobacteraceae</taxon>
        <taxon>Brevundimonas</taxon>
    </lineage>
</organism>
<dbReference type="Proteomes" id="UP000566663">
    <property type="component" value="Unassembled WGS sequence"/>
</dbReference>
<dbReference type="InterPro" id="IPR022742">
    <property type="entry name" value="Hydrolase_4"/>
</dbReference>
<dbReference type="Pfam" id="PF12146">
    <property type="entry name" value="Hydrolase_4"/>
    <property type="match status" value="1"/>
</dbReference>
<reference evidence="3 4" key="1">
    <citation type="submission" date="2020-08" db="EMBL/GenBank/DDBJ databases">
        <title>Genomic Encyclopedia of Type Strains, Phase IV (KMG-IV): sequencing the most valuable type-strain genomes for metagenomic binning, comparative biology and taxonomic classification.</title>
        <authorList>
            <person name="Goeker M."/>
        </authorList>
    </citation>
    <scope>NUCLEOTIDE SEQUENCE [LARGE SCALE GENOMIC DNA]</scope>
    <source>
        <strain evidence="3 4">DSM 25335</strain>
    </source>
</reference>
<proteinExistence type="predicted"/>
<dbReference type="PANTHER" id="PTHR39624">
    <property type="entry name" value="PROTEIN INVOLVED IN RIMO-MEDIATED BETA-METHYLTHIOLATION OF RIBOSOMAL PROTEIN S12 YCAO"/>
    <property type="match status" value="1"/>
</dbReference>
<dbReference type="RefSeq" id="WP_183254231.1">
    <property type="nucleotide sequence ID" value="NZ_BAAAFF010000002.1"/>
</dbReference>
<dbReference type="InterPro" id="IPR015946">
    <property type="entry name" value="KH_dom-like_a/b"/>
</dbReference>
<feature type="domain" description="Serine aminopeptidase S33" evidence="2">
    <location>
        <begin position="47"/>
        <end position="135"/>
    </location>
</feature>
<dbReference type="Gene3D" id="3.40.50.1820">
    <property type="entry name" value="alpha/beta hydrolase"/>
    <property type="match status" value="1"/>
</dbReference>
<comment type="caution">
    <text evidence="3">The sequence shown here is derived from an EMBL/GenBank/DDBJ whole genome shotgun (WGS) entry which is preliminary data.</text>
</comment>
<dbReference type="AlphaFoldDB" id="A0A7W8I030"/>
<evidence type="ECO:0000259" key="2">
    <source>
        <dbReference type="Pfam" id="PF12146"/>
    </source>
</evidence>
<dbReference type="InterPro" id="IPR029058">
    <property type="entry name" value="AB_hydrolase_fold"/>
</dbReference>
<feature type="region of interest" description="Disordered" evidence="1">
    <location>
        <begin position="390"/>
        <end position="417"/>
    </location>
</feature>
<dbReference type="SUPFAM" id="SSF82784">
    <property type="entry name" value="OsmC-like"/>
    <property type="match status" value="1"/>
</dbReference>
<accession>A0A7W8I030</accession>
<evidence type="ECO:0000313" key="4">
    <source>
        <dbReference type="Proteomes" id="UP000566663"/>
    </source>
</evidence>
<dbReference type="PANTHER" id="PTHR39624:SF2">
    <property type="entry name" value="OSMC-LIKE PROTEIN"/>
    <property type="match status" value="1"/>
</dbReference>
<keyword evidence="4" id="KW-1185">Reference proteome</keyword>
<evidence type="ECO:0000313" key="3">
    <source>
        <dbReference type="EMBL" id="MBB5292112.1"/>
    </source>
</evidence>
<dbReference type="Pfam" id="PF02566">
    <property type="entry name" value="OsmC"/>
    <property type="match status" value="1"/>
</dbReference>
<dbReference type="SUPFAM" id="SSF53474">
    <property type="entry name" value="alpha/beta-Hydrolases"/>
    <property type="match status" value="1"/>
</dbReference>